<dbReference type="Gene3D" id="3.40.50.1820">
    <property type="entry name" value="alpha/beta hydrolase"/>
    <property type="match status" value="1"/>
</dbReference>
<keyword evidence="3" id="KW-1185">Reference proteome</keyword>
<sequence>MRHQHIFAALLGCGLLLGGNAVARQPAAAPVTTPNHDFFHIQLGAHETTATSGRLLLFAIDAKDAEAATKDGKVDDVDTSPFFPTQTSVAAREVSRLVPGQVIDIDADHTAFPAGWSSLPPGDYYVQAVLDVNHDYNYTGRGAGDLISSVVKMHLPASSIPTLDLDKTLPAHDPWVLSSRAPDALRKALLVARQHARLIDFDSPSLSAFWGRPIYMRGRVLLPPNYDAKSKKTWPVVYYTQGFGGNNDRVIGTLANVYAAMAKGDMPPMIWVFLDESSPTGTHEFADSVNNGPWGHALTTELIPHLESTYRMDADADGRFLQGHSSGGWATLWLQTRYPKIFGGTWSTSPDPSDFHDFTGVDLYAPNANVYYKPDGTPYPLVRNKGRVLATFQQFAKLERVLGPYGGQLASFEWVFSPKGKGGRPEQMFNRDTGAVDPAVVSYWRDHYDIAYRLQHNWPELKKNLDGKIHLYVGTADTFYLDGAAHKLEAVLDGLHAKSDIRFFPGRTHFDLYRIGDDRNGLLKQISWSMYAIARPKSKLKPVGGTAP</sequence>
<protein>
    <submittedName>
        <fullName evidence="2">Putative esterase</fullName>
    </submittedName>
</protein>
<proteinExistence type="predicted"/>
<gene>
    <name evidence="2" type="ORF">SAMN05192579_12147</name>
</gene>
<name>A0A1I4G6F1_9GAMM</name>
<evidence type="ECO:0000313" key="3">
    <source>
        <dbReference type="Proteomes" id="UP000198725"/>
    </source>
</evidence>
<evidence type="ECO:0000256" key="1">
    <source>
        <dbReference type="SAM" id="SignalP"/>
    </source>
</evidence>
<dbReference type="PANTHER" id="PTHR48098:SF3">
    <property type="entry name" value="IRON(III) ENTEROBACTIN ESTERASE"/>
    <property type="match status" value="1"/>
</dbReference>
<dbReference type="EMBL" id="FOSR01000021">
    <property type="protein sequence ID" value="SFL24857.1"/>
    <property type="molecule type" value="Genomic_DNA"/>
</dbReference>
<dbReference type="RefSeq" id="WP_092705211.1">
    <property type="nucleotide sequence ID" value="NZ_FOSR01000021.1"/>
</dbReference>
<feature type="chain" id="PRO_5011687674" evidence="1">
    <location>
        <begin position="24"/>
        <end position="548"/>
    </location>
</feature>
<feature type="signal peptide" evidence="1">
    <location>
        <begin position="1"/>
        <end position="23"/>
    </location>
</feature>
<dbReference type="Proteomes" id="UP000198725">
    <property type="component" value="Unassembled WGS sequence"/>
</dbReference>
<reference evidence="3" key="1">
    <citation type="submission" date="2016-10" db="EMBL/GenBank/DDBJ databases">
        <authorList>
            <person name="Varghese N."/>
            <person name="Submissions S."/>
        </authorList>
    </citation>
    <scope>NUCLEOTIDE SEQUENCE [LARGE SCALE GENOMIC DNA]</scope>
    <source>
        <strain evidence="3">MO64</strain>
    </source>
</reference>
<dbReference type="InterPro" id="IPR029058">
    <property type="entry name" value="AB_hydrolase_fold"/>
</dbReference>
<evidence type="ECO:0000313" key="2">
    <source>
        <dbReference type="EMBL" id="SFL24857.1"/>
    </source>
</evidence>
<dbReference type="PANTHER" id="PTHR48098">
    <property type="entry name" value="ENTEROCHELIN ESTERASE-RELATED"/>
    <property type="match status" value="1"/>
</dbReference>
<dbReference type="InterPro" id="IPR000801">
    <property type="entry name" value="Esterase-like"/>
</dbReference>
<dbReference type="Pfam" id="PF00756">
    <property type="entry name" value="Esterase"/>
    <property type="match status" value="1"/>
</dbReference>
<keyword evidence="1" id="KW-0732">Signal</keyword>
<dbReference type="InterPro" id="IPR050583">
    <property type="entry name" value="Mycobacterial_A85_antigen"/>
</dbReference>
<dbReference type="SUPFAM" id="SSF53474">
    <property type="entry name" value="alpha/beta-Hydrolases"/>
    <property type="match status" value="1"/>
</dbReference>
<accession>A0A1I4G6F1</accession>
<dbReference type="AlphaFoldDB" id="A0A1I4G6F1"/>
<organism evidence="2 3">
    <name type="scientific">Rhodanobacter glycinis</name>
    <dbReference type="NCBI Taxonomy" id="582702"/>
    <lineage>
        <taxon>Bacteria</taxon>
        <taxon>Pseudomonadati</taxon>
        <taxon>Pseudomonadota</taxon>
        <taxon>Gammaproteobacteria</taxon>
        <taxon>Lysobacterales</taxon>
        <taxon>Rhodanobacteraceae</taxon>
        <taxon>Rhodanobacter</taxon>
    </lineage>
</organism>